<evidence type="ECO:0000313" key="2">
    <source>
        <dbReference type="EMBL" id="SVA87813.1"/>
    </source>
</evidence>
<dbReference type="EMBL" id="UINC01021058">
    <property type="protein sequence ID" value="SVA87813.1"/>
    <property type="molecule type" value="Genomic_DNA"/>
</dbReference>
<dbReference type="AlphaFoldDB" id="A0A381ZGD5"/>
<accession>A0A381ZGD5</accession>
<feature type="non-terminal residue" evidence="2">
    <location>
        <position position="1"/>
    </location>
</feature>
<evidence type="ECO:0000256" key="1">
    <source>
        <dbReference type="SAM" id="MobiDB-lite"/>
    </source>
</evidence>
<feature type="compositionally biased region" description="Basic and acidic residues" evidence="1">
    <location>
        <begin position="1"/>
        <end position="11"/>
    </location>
</feature>
<reference evidence="2" key="1">
    <citation type="submission" date="2018-05" db="EMBL/GenBank/DDBJ databases">
        <authorList>
            <person name="Lanie J.A."/>
            <person name="Ng W.-L."/>
            <person name="Kazmierczak K.M."/>
            <person name="Andrzejewski T.M."/>
            <person name="Davidsen T.M."/>
            <person name="Wayne K.J."/>
            <person name="Tettelin H."/>
            <person name="Glass J.I."/>
            <person name="Rusch D."/>
            <person name="Podicherti R."/>
            <person name="Tsui H.-C.T."/>
            <person name="Winkler M.E."/>
        </authorList>
    </citation>
    <scope>NUCLEOTIDE SEQUENCE</scope>
</reference>
<gene>
    <name evidence="2" type="ORF">METZ01_LOCUS140667</name>
</gene>
<feature type="non-terminal residue" evidence="2">
    <location>
        <position position="27"/>
    </location>
</feature>
<proteinExistence type="predicted"/>
<organism evidence="2">
    <name type="scientific">marine metagenome</name>
    <dbReference type="NCBI Taxonomy" id="408172"/>
    <lineage>
        <taxon>unclassified sequences</taxon>
        <taxon>metagenomes</taxon>
        <taxon>ecological metagenomes</taxon>
    </lineage>
</organism>
<feature type="region of interest" description="Disordered" evidence="1">
    <location>
        <begin position="1"/>
        <end position="27"/>
    </location>
</feature>
<name>A0A381ZGD5_9ZZZZ</name>
<protein>
    <submittedName>
        <fullName evidence="2">Uncharacterized protein</fullName>
    </submittedName>
</protein>
<sequence>LSGRSSRHDGPRNSVLGLARRSVGVPM</sequence>